<dbReference type="GO" id="GO:0016020">
    <property type="term" value="C:membrane"/>
    <property type="evidence" value="ECO:0007669"/>
    <property type="project" value="TreeGrafter"/>
</dbReference>
<dbReference type="Proteomes" id="UP000272942">
    <property type="component" value="Unassembled WGS sequence"/>
</dbReference>
<dbReference type="InterPro" id="IPR001251">
    <property type="entry name" value="CRAL-TRIO_dom"/>
</dbReference>
<dbReference type="PANTHER" id="PTHR10174:SF130">
    <property type="entry name" value="ALPHA-TOCOPHEROL TRANSFER PROTEIN-LIKE"/>
    <property type="match status" value="1"/>
</dbReference>
<proteinExistence type="predicted"/>
<sequence>MSTHWLNDDWIIFVQCDAPTKCAVSGTTIRHCHIPLWTRTLRRASWSPTLLSQDEMRTLNNMTFECCMLDERCQIGGFALFIDMSSTSMEQATQWAELKSAKSVFKLLQEASPGRVKHLIFYKESKVFDVAFKLIEMWISDKMRERVRPYFDHTYIHIYTHNPQLGK</sequence>
<dbReference type="CDD" id="cd00170">
    <property type="entry name" value="SEC14"/>
    <property type="match status" value="1"/>
</dbReference>
<dbReference type="GO" id="GO:1902936">
    <property type="term" value="F:phosphatidylinositol bisphosphate binding"/>
    <property type="evidence" value="ECO:0007669"/>
    <property type="project" value="TreeGrafter"/>
</dbReference>
<gene>
    <name evidence="2" type="ORF">ECPE_LOCUS17193</name>
</gene>
<dbReference type="InterPro" id="IPR036865">
    <property type="entry name" value="CRAL-TRIO_dom_sf"/>
</dbReference>
<keyword evidence="3" id="KW-1185">Reference proteome</keyword>
<dbReference type="Pfam" id="PF00650">
    <property type="entry name" value="CRAL_TRIO"/>
    <property type="match status" value="1"/>
</dbReference>
<evidence type="ECO:0000313" key="2">
    <source>
        <dbReference type="EMBL" id="VDP94481.1"/>
    </source>
</evidence>
<reference evidence="4" key="1">
    <citation type="submission" date="2016-06" db="UniProtKB">
        <authorList>
            <consortium name="WormBaseParasite"/>
        </authorList>
    </citation>
    <scope>IDENTIFICATION</scope>
</reference>
<reference evidence="2 3" key="2">
    <citation type="submission" date="2018-11" db="EMBL/GenBank/DDBJ databases">
        <authorList>
            <consortium name="Pathogen Informatics"/>
        </authorList>
    </citation>
    <scope>NUCLEOTIDE SEQUENCE [LARGE SCALE GENOMIC DNA]</scope>
    <source>
        <strain evidence="2 3">Egypt</strain>
    </source>
</reference>
<name>A0A183BDA9_9TREM</name>
<protein>
    <submittedName>
        <fullName evidence="4">CRAL-TRIO domain-containing protein</fullName>
    </submittedName>
</protein>
<evidence type="ECO:0000313" key="3">
    <source>
        <dbReference type="Proteomes" id="UP000272942"/>
    </source>
</evidence>
<feature type="domain" description="CRAL-TRIO" evidence="1">
    <location>
        <begin position="45"/>
        <end position="150"/>
    </location>
</feature>
<dbReference type="Gene3D" id="3.40.525.10">
    <property type="entry name" value="CRAL-TRIO lipid binding domain"/>
    <property type="match status" value="1"/>
</dbReference>
<dbReference type="OrthoDB" id="6682367at2759"/>
<evidence type="ECO:0000313" key="4">
    <source>
        <dbReference type="WBParaSite" id="ECPE_0001723801-mRNA-1"/>
    </source>
</evidence>
<dbReference type="PANTHER" id="PTHR10174">
    <property type="entry name" value="ALPHA-TOCOPHEROL TRANSFER PROTEIN-RELATED"/>
    <property type="match status" value="1"/>
</dbReference>
<evidence type="ECO:0000259" key="1">
    <source>
        <dbReference type="Pfam" id="PF00650"/>
    </source>
</evidence>
<dbReference type="AlphaFoldDB" id="A0A183BDA9"/>
<dbReference type="EMBL" id="UZAN01067939">
    <property type="protein sequence ID" value="VDP94481.1"/>
    <property type="molecule type" value="Genomic_DNA"/>
</dbReference>
<accession>A0A183BDA9</accession>
<dbReference type="SUPFAM" id="SSF52087">
    <property type="entry name" value="CRAL/TRIO domain"/>
    <property type="match status" value="1"/>
</dbReference>
<organism evidence="4">
    <name type="scientific">Echinostoma caproni</name>
    <dbReference type="NCBI Taxonomy" id="27848"/>
    <lineage>
        <taxon>Eukaryota</taxon>
        <taxon>Metazoa</taxon>
        <taxon>Spiralia</taxon>
        <taxon>Lophotrochozoa</taxon>
        <taxon>Platyhelminthes</taxon>
        <taxon>Trematoda</taxon>
        <taxon>Digenea</taxon>
        <taxon>Plagiorchiida</taxon>
        <taxon>Echinostomata</taxon>
        <taxon>Echinostomatoidea</taxon>
        <taxon>Echinostomatidae</taxon>
        <taxon>Echinostoma</taxon>
    </lineage>
</organism>
<dbReference type="WBParaSite" id="ECPE_0001723801-mRNA-1">
    <property type="protein sequence ID" value="ECPE_0001723801-mRNA-1"/>
    <property type="gene ID" value="ECPE_0001723801"/>
</dbReference>